<feature type="region of interest" description="Disordered" evidence="1">
    <location>
        <begin position="71"/>
        <end position="90"/>
    </location>
</feature>
<evidence type="ECO:0000313" key="3">
    <source>
        <dbReference type="Proteomes" id="UP000248688"/>
    </source>
</evidence>
<reference evidence="2 3" key="1">
    <citation type="submission" date="2018-06" db="EMBL/GenBank/DDBJ databases">
        <title>Echinicola strongylocentroti sp. nov., isolated from a sea urchin Strongylocentrotus intermedius.</title>
        <authorList>
            <person name="Bae S.S."/>
        </authorList>
    </citation>
    <scope>NUCLEOTIDE SEQUENCE [LARGE SCALE GENOMIC DNA]</scope>
    <source>
        <strain evidence="2 3">MEBiC08714</strain>
    </source>
</reference>
<dbReference type="EMBL" id="CP030041">
    <property type="protein sequence ID" value="AWW29950.1"/>
    <property type="molecule type" value="Genomic_DNA"/>
</dbReference>
<evidence type="ECO:0000313" key="2">
    <source>
        <dbReference type="EMBL" id="AWW29950.1"/>
    </source>
</evidence>
<gene>
    <name evidence="2" type="ORF">DN752_07340</name>
</gene>
<proteinExistence type="predicted"/>
<organism evidence="2 3">
    <name type="scientific">Echinicola strongylocentroti</name>
    <dbReference type="NCBI Taxonomy" id="1795355"/>
    <lineage>
        <taxon>Bacteria</taxon>
        <taxon>Pseudomonadati</taxon>
        <taxon>Bacteroidota</taxon>
        <taxon>Cytophagia</taxon>
        <taxon>Cytophagales</taxon>
        <taxon>Cyclobacteriaceae</taxon>
        <taxon>Echinicola</taxon>
    </lineage>
</organism>
<dbReference type="AlphaFoldDB" id="A0A2Z4IH05"/>
<accession>A0A2Z4IH05</accession>
<dbReference type="Proteomes" id="UP000248688">
    <property type="component" value="Chromosome"/>
</dbReference>
<name>A0A2Z4IH05_9BACT</name>
<dbReference type="KEGG" id="est:DN752_07340"/>
<evidence type="ECO:0000256" key="1">
    <source>
        <dbReference type="SAM" id="MobiDB-lite"/>
    </source>
</evidence>
<protein>
    <submittedName>
        <fullName evidence="2">Uncharacterized protein</fullName>
    </submittedName>
</protein>
<sequence>MLGRAKAFKKKFLFEFISAVSKELTLLCNHSFSPSCHSVRATAVSNVQIGAKCQRHDKFCNLRIHPQELKHSSAFRRSASGTDDSRPTRN</sequence>
<keyword evidence="3" id="KW-1185">Reference proteome</keyword>